<name>A0A7H0H695_9ACTN</name>
<evidence type="ECO:0000313" key="7">
    <source>
        <dbReference type="Proteomes" id="UP000516117"/>
    </source>
</evidence>
<dbReference type="Gene3D" id="3.10.300.10">
    <property type="entry name" value="Methylpurine-DNA glycosylase (MPG)"/>
    <property type="match status" value="1"/>
</dbReference>
<keyword evidence="3 5" id="KW-0378">Hydrolase</keyword>
<keyword evidence="4 5" id="KW-0234">DNA repair</keyword>
<dbReference type="Proteomes" id="UP000516117">
    <property type="component" value="Chromosome"/>
</dbReference>
<evidence type="ECO:0000256" key="2">
    <source>
        <dbReference type="ARBA" id="ARBA00022763"/>
    </source>
</evidence>
<keyword evidence="6" id="KW-0326">Glycosidase</keyword>
<keyword evidence="2 5" id="KW-0227">DNA damage</keyword>
<dbReference type="EC" id="3.2.2.-" evidence="5"/>
<dbReference type="NCBIfam" id="NF002003">
    <property type="entry name" value="PRK00802.1-3"/>
    <property type="match status" value="1"/>
</dbReference>
<accession>A0A7H0H695</accession>
<dbReference type="PANTHER" id="PTHR10429:SF0">
    <property type="entry name" value="DNA-3-METHYLADENINE GLYCOSYLASE"/>
    <property type="match status" value="1"/>
</dbReference>
<proteinExistence type="inferred from homology"/>
<dbReference type="EMBL" id="CP060789">
    <property type="protein sequence ID" value="QNP56061.1"/>
    <property type="molecule type" value="Genomic_DNA"/>
</dbReference>
<evidence type="ECO:0000313" key="6">
    <source>
        <dbReference type="EMBL" id="QNP56061.1"/>
    </source>
</evidence>
<dbReference type="InterPro" id="IPR036995">
    <property type="entry name" value="MPG_sf"/>
</dbReference>
<gene>
    <name evidence="6" type="ORF">H9L22_00550</name>
</gene>
<dbReference type="RefSeq" id="WP_187721180.1">
    <property type="nucleotide sequence ID" value="NZ_BAABBL010000016.1"/>
</dbReference>
<comment type="similarity">
    <text evidence="1 5">Belongs to the DNA glycosylase MPG family.</text>
</comment>
<dbReference type="HAMAP" id="MF_00527">
    <property type="entry name" value="3MGH"/>
    <property type="match status" value="1"/>
</dbReference>
<dbReference type="AlphaFoldDB" id="A0A7H0H695"/>
<evidence type="ECO:0000256" key="4">
    <source>
        <dbReference type="ARBA" id="ARBA00023204"/>
    </source>
</evidence>
<dbReference type="InterPro" id="IPR003180">
    <property type="entry name" value="MPG"/>
</dbReference>
<reference evidence="6 7" key="1">
    <citation type="submission" date="2020-08" db="EMBL/GenBank/DDBJ databases">
        <title>Genome sequence of Tessaracoccus defluvii JCM 17540T.</title>
        <authorList>
            <person name="Hyun D.-W."/>
            <person name="Bae J.-W."/>
        </authorList>
    </citation>
    <scope>NUCLEOTIDE SEQUENCE [LARGE SCALE GENOMIC DNA]</scope>
    <source>
        <strain evidence="6 7">JCM 17540</strain>
    </source>
</reference>
<dbReference type="CDD" id="cd00540">
    <property type="entry name" value="AAG"/>
    <property type="match status" value="1"/>
</dbReference>
<dbReference type="GO" id="GO:0006284">
    <property type="term" value="P:base-excision repair"/>
    <property type="evidence" value="ECO:0007669"/>
    <property type="project" value="InterPro"/>
</dbReference>
<dbReference type="InterPro" id="IPR011034">
    <property type="entry name" value="Formyl_transferase-like_C_sf"/>
</dbReference>
<dbReference type="KEGG" id="tdf:H9L22_00550"/>
<evidence type="ECO:0000256" key="3">
    <source>
        <dbReference type="ARBA" id="ARBA00022801"/>
    </source>
</evidence>
<evidence type="ECO:0000256" key="5">
    <source>
        <dbReference type="HAMAP-Rule" id="MF_00527"/>
    </source>
</evidence>
<sequence>MLVPPDVTFDAVPPQGRDLLDAVAVRARALLGGHLETDRAGEVVRLRITEVEAYGGGFDPASHAYRGPSARNASMFGPGGHCYVYRHLGIHTCLNAVVAVDGTPTGVLIRAGRIVDGVETARARRAAVGVTRSDDDLAAGPARLTVALGVTLTDDGLPLDGTAGLLLMPRTGPEPAIAVGPRIGVGKARDFPLRFWVASDPTVSRPR</sequence>
<dbReference type="GO" id="GO:0003677">
    <property type="term" value="F:DNA binding"/>
    <property type="evidence" value="ECO:0007669"/>
    <property type="project" value="InterPro"/>
</dbReference>
<protein>
    <recommendedName>
        <fullName evidence="5">Putative 3-methyladenine DNA glycosylase</fullName>
        <ecNumber evidence="5">3.2.2.-</ecNumber>
    </recommendedName>
</protein>
<dbReference type="NCBIfam" id="TIGR00567">
    <property type="entry name" value="3mg"/>
    <property type="match status" value="1"/>
</dbReference>
<dbReference type="Pfam" id="PF02245">
    <property type="entry name" value="Pur_DNA_glyco"/>
    <property type="match status" value="1"/>
</dbReference>
<dbReference type="SUPFAM" id="SSF50486">
    <property type="entry name" value="FMT C-terminal domain-like"/>
    <property type="match status" value="1"/>
</dbReference>
<dbReference type="PANTHER" id="PTHR10429">
    <property type="entry name" value="DNA-3-METHYLADENINE GLYCOSYLASE"/>
    <property type="match status" value="1"/>
</dbReference>
<evidence type="ECO:0000256" key="1">
    <source>
        <dbReference type="ARBA" id="ARBA00009232"/>
    </source>
</evidence>
<keyword evidence="7" id="KW-1185">Reference proteome</keyword>
<dbReference type="GO" id="GO:0003905">
    <property type="term" value="F:alkylbase DNA N-glycosylase activity"/>
    <property type="evidence" value="ECO:0007669"/>
    <property type="project" value="InterPro"/>
</dbReference>
<organism evidence="6 7">
    <name type="scientific">Tessaracoccus defluvii</name>
    <dbReference type="NCBI Taxonomy" id="1285901"/>
    <lineage>
        <taxon>Bacteria</taxon>
        <taxon>Bacillati</taxon>
        <taxon>Actinomycetota</taxon>
        <taxon>Actinomycetes</taxon>
        <taxon>Propionibacteriales</taxon>
        <taxon>Propionibacteriaceae</taxon>
        <taxon>Tessaracoccus</taxon>
    </lineage>
</organism>